<accession>A0A6G1H9D3</accession>
<keyword evidence="3" id="KW-1185">Reference proteome</keyword>
<organism evidence="2 3">
    <name type="scientific">Aulographum hederae CBS 113979</name>
    <dbReference type="NCBI Taxonomy" id="1176131"/>
    <lineage>
        <taxon>Eukaryota</taxon>
        <taxon>Fungi</taxon>
        <taxon>Dikarya</taxon>
        <taxon>Ascomycota</taxon>
        <taxon>Pezizomycotina</taxon>
        <taxon>Dothideomycetes</taxon>
        <taxon>Pleosporomycetidae</taxon>
        <taxon>Aulographales</taxon>
        <taxon>Aulographaceae</taxon>
    </lineage>
</organism>
<gene>
    <name evidence="2" type="ORF">K402DRAFT_401770</name>
</gene>
<sequence length="364" mass="40795">MSLVAAQNEREVWLFTVKKIKSLFNLGQYRQCATRCEQILSEHPDIHPVHASFFSFYAGLSYDSLARSMSIRSPLLSKTIDQAEEFYLAASTSLPMPQAPNLIIPSAEEATHCADVSSESSNSPVSKYNRSSVDSGTSINSAVTDSSSVYSTDLGDFKPELILPDPNAQQEAPPKEQNLLEPEKPSPLRVSKPLSGVHISQFFSPRRSISPAKTKQRGSLSPPMSSFYAPLRVEANDESAPNSPERRMHRYSSHILDFSAMIQHHIVGMREFRKSLRASQIRGPTFLDSASSSTSSLNSIHLPRVPMKDRVVRFQTPEGYNGQKEMSAMEKQERILRGRENGWARERFDPKRYEDLCEKAIAEL</sequence>
<dbReference type="EMBL" id="ML977144">
    <property type="protein sequence ID" value="KAF1989664.1"/>
    <property type="molecule type" value="Genomic_DNA"/>
</dbReference>
<feature type="compositionally biased region" description="Polar residues" evidence="1">
    <location>
        <begin position="211"/>
        <end position="224"/>
    </location>
</feature>
<feature type="compositionally biased region" description="Low complexity" evidence="1">
    <location>
        <begin position="117"/>
        <end position="126"/>
    </location>
</feature>
<reference evidence="2" key="1">
    <citation type="journal article" date="2020" name="Stud. Mycol.">
        <title>101 Dothideomycetes genomes: a test case for predicting lifestyles and emergence of pathogens.</title>
        <authorList>
            <person name="Haridas S."/>
            <person name="Albert R."/>
            <person name="Binder M."/>
            <person name="Bloem J."/>
            <person name="Labutti K."/>
            <person name="Salamov A."/>
            <person name="Andreopoulos B."/>
            <person name="Baker S."/>
            <person name="Barry K."/>
            <person name="Bills G."/>
            <person name="Bluhm B."/>
            <person name="Cannon C."/>
            <person name="Castanera R."/>
            <person name="Culley D."/>
            <person name="Daum C."/>
            <person name="Ezra D."/>
            <person name="Gonzalez J."/>
            <person name="Henrissat B."/>
            <person name="Kuo A."/>
            <person name="Liang C."/>
            <person name="Lipzen A."/>
            <person name="Lutzoni F."/>
            <person name="Magnuson J."/>
            <person name="Mondo S."/>
            <person name="Nolan M."/>
            <person name="Ohm R."/>
            <person name="Pangilinan J."/>
            <person name="Park H.-J."/>
            <person name="Ramirez L."/>
            <person name="Alfaro M."/>
            <person name="Sun H."/>
            <person name="Tritt A."/>
            <person name="Yoshinaga Y."/>
            <person name="Zwiers L.-H."/>
            <person name="Turgeon B."/>
            <person name="Goodwin S."/>
            <person name="Spatafora J."/>
            <person name="Crous P."/>
            <person name="Grigoriev I."/>
        </authorList>
    </citation>
    <scope>NUCLEOTIDE SEQUENCE</scope>
    <source>
        <strain evidence="2">CBS 113979</strain>
    </source>
</reference>
<evidence type="ECO:0000313" key="3">
    <source>
        <dbReference type="Proteomes" id="UP000800041"/>
    </source>
</evidence>
<name>A0A6G1H9D3_9PEZI</name>
<dbReference type="OrthoDB" id="3641178at2759"/>
<feature type="region of interest" description="Disordered" evidence="1">
    <location>
        <begin position="205"/>
        <end position="226"/>
    </location>
</feature>
<evidence type="ECO:0000313" key="2">
    <source>
        <dbReference type="EMBL" id="KAF1989664.1"/>
    </source>
</evidence>
<protein>
    <submittedName>
        <fullName evidence="2">Uncharacterized protein</fullName>
    </submittedName>
</protein>
<dbReference type="Proteomes" id="UP000800041">
    <property type="component" value="Unassembled WGS sequence"/>
</dbReference>
<evidence type="ECO:0000256" key="1">
    <source>
        <dbReference type="SAM" id="MobiDB-lite"/>
    </source>
</evidence>
<feature type="compositionally biased region" description="Polar residues" evidence="1">
    <location>
        <begin position="128"/>
        <end position="142"/>
    </location>
</feature>
<feature type="region of interest" description="Disordered" evidence="1">
    <location>
        <begin position="158"/>
        <end position="192"/>
    </location>
</feature>
<dbReference type="AlphaFoldDB" id="A0A6G1H9D3"/>
<proteinExistence type="predicted"/>
<feature type="region of interest" description="Disordered" evidence="1">
    <location>
        <begin position="113"/>
        <end position="142"/>
    </location>
</feature>